<reference evidence="2 3" key="1">
    <citation type="submission" date="2017-11" db="EMBL/GenBank/DDBJ databases">
        <title>De novo assembly and phasing of dikaryotic genomes from two isolates of Puccinia coronata f. sp. avenae, the causal agent of oat crown rust.</title>
        <authorList>
            <person name="Miller M.E."/>
            <person name="Zhang Y."/>
            <person name="Omidvar V."/>
            <person name="Sperschneider J."/>
            <person name="Schwessinger B."/>
            <person name="Raley C."/>
            <person name="Palmer J.M."/>
            <person name="Garnica D."/>
            <person name="Upadhyaya N."/>
            <person name="Rathjen J."/>
            <person name="Taylor J.M."/>
            <person name="Park R.F."/>
            <person name="Dodds P.N."/>
            <person name="Hirsch C.D."/>
            <person name="Kianian S.F."/>
            <person name="Figueroa M."/>
        </authorList>
    </citation>
    <scope>NUCLEOTIDE SEQUENCE [LARGE SCALE GENOMIC DNA]</scope>
    <source>
        <strain evidence="2">12NC29</strain>
    </source>
</reference>
<keyword evidence="3" id="KW-1185">Reference proteome</keyword>
<protein>
    <submittedName>
        <fullName evidence="2">Uncharacterized protein</fullName>
    </submittedName>
</protein>
<proteinExistence type="predicted"/>
<dbReference type="AlphaFoldDB" id="A0A2N5UV90"/>
<evidence type="ECO:0000256" key="1">
    <source>
        <dbReference type="SAM" id="MobiDB-lite"/>
    </source>
</evidence>
<comment type="caution">
    <text evidence="2">The sequence shown here is derived from an EMBL/GenBank/DDBJ whole genome shotgun (WGS) entry which is preliminary data.</text>
</comment>
<name>A0A2N5UV90_9BASI</name>
<organism evidence="2 3">
    <name type="scientific">Puccinia coronata f. sp. avenae</name>
    <dbReference type="NCBI Taxonomy" id="200324"/>
    <lineage>
        <taxon>Eukaryota</taxon>
        <taxon>Fungi</taxon>
        <taxon>Dikarya</taxon>
        <taxon>Basidiomycota</taxon>
        <taxon>Pucciniomycotina</taxon>
        <taxon>Pucciniomycetes</taxon>
        <taxon>Pucciniales</taxon>
        <taxon>Pucciniaceae</taxon>
        <taxon>Puccinia</taxon>
    </lineage>
</organism>
<feature type="region of interest" description="Disordered" evidence="1">
    <location>
        <begin position="71"/>
        <end position="99"/>
    </location>
</feature>
<evidence type="ECO:0000313" key="2">
    <source>
        <dbReference type="EMBL" id="PLW41681.1"/>
    </source>
</evidence>
<dbReference type="EMBL" id="PGCJ01000166">
    <property type="protein sequence ID" value="PLW41681.1"/>
    <property type="molecule type" value="Genomic_DNA"/>
</dbReference>
<feature type="compositionally biased region" description="Low complexity" evidence="1">
    <location>
        <begin position="79"/>
        <end position="90"/>
    </location>
</feature>
<accession>A0A2N5UV90</accession>
<sequence length="99" mass="11389">MQHSSSTTSRRTTDWLQLYDTNTIGEWSLKSALFVLKHQHQMPKGVIRPIEEIVWKEVLARLEHDANIRTLESQVSGTRSTHSSRSPQSRSRAHPPICQ</sequence>
<evidence type="ECO:0000313" key="3">
    <source>
        <dbReference type="Proteomes" id="UP000235388"/>
    </source>
</evidence>
<dbReference type="Proteomes" id="UP000235388">
    <property type="component" value="Unassembled WGS sequence"/>
</dbReference>
<gene>
    <name evidence="2" type="ORF">PCANC_13159</name>
</gene>